<accession>A0ABX0ZGD5</accession>
<dbReference type="CDD" id="cd06261">
    <property type="entry name" value="TM_PBP2"/>
    <property type="match status" value="1"/>
</dbReference>
<feature type="transmembrane region" description="Helical" evidence="7">
    <location>
        <begin position="237"/>
        <end position="256"/>
    </location>
</feature>
<comment type="caution">
    <text evidence="9">The sequence shown here is derived from an EMBL/GenBank/DDBJ whole genome shotgun (WGS) entry which is preliminary data.</text>
</comment>
<dbReference type="RefSeq" id="WP_168003731.1">
    <property type="nucleotide sequence ID" value="NZ_JAATEO010000041.1"/>
</dbReference>
<dbReference type="InterPro" id="IPR000515">
    <property type="entry name" value="MetI-like"/>
</dbReference>
<comment type="similarity">
    <text evidence="7">Belongs to the binding-protein-dependent transport system permease family.</text>
</comment>
<dbReference type="PROSITE" id="PS50928">
    <property type="entry name" value="ABC_TM1"/>
    <property type="match status" value="1"/>
</dbReference>
<reference evidence="9 10" key="1">
    <citation type="submission" date="2020-03" db="EMBL/GenBank/DDBJ databases">
        <title>WGS of actinomycetes isolated from Thailand.</title>
        <authorList>
            <person name="Thawai C."/>
        </authorList>
    </citation>
    <scope>NUCLEOTIDE SEQUENCE [LARGE SCALE GENOMIC DNA]</scope>
    <source>
        <strain evidence="9 10">HSS6-12</strain>
    </source>
</reference>
<proteinExistence type="inferred from homology"/>
<feature type="transmembrane region" description="Helical" evidence="7">
    <location>
        <begin position="186"/>
        <end position="208"/>
    </location>
</feature>
<evidence type="ECO:0000259" key="8">
    <source>
        <dbReference type="PROSITE" id="PS50928"/>
    </source>
</evidence>
<dbReference type="Gene3D" id="1.10.3720.10">
    <property type="entry name" value="MetI-like"/>
    <property type="match status" value="1"/>
</dbReference>
<feature type="transmembrane region" description="Helical" evidence="7">
    <location>
        <begin position="36"/>
        <end position="60"/>
    </location>
</feature>
<sequence>MIETIPAADAATHRAAQPASAAAARGRSRRGALTPYLFVGPAFALLVVFGIVPILVAAGVSVTDLDLRGLGDTDAVRFIGLDNYRRLFGDGEFWSALGNTGIFIALGVPVIIVGSLAVAIALSQSSSRFFRLLTGFYFLPAITAIVAISLIWGYLLNGQFGLINYVLGLIGVDPVPWLSDPMMAKFSVALVAVWRASGLNIVIFLAALQSIPKEYYEAASLDGAGEWRKIISVTVPLLRFAIFFVTVTTLIGWMQFFDEPYVLTRGGPTGSTTSISLYIYQQGFQFNEFGFASAASLVLFVIIFAVTAIQLRARRLSHD</sequence>
<keyword evidence="3" id="KW-1003">Cell membrane</keyword>
<feature type="transmembrane region" description="Helical" evidence="7">
    <location>
        <begin position="102"/>
        <end position="122"/>
    </location>
</feature>
<feature type="transmembrane region" description="Helical" evidence="7">
    <location>
        <begin position="134"/>
        <end position="155"/>
    </location>
</feature>
<organism evidence="9 10">
    <name type="scientific">Micromonospora thermarum</name>
    <dbReference type="NCBI Taxonomy" id="2720024"/>
    <lineage>
        <taxon>Bacteria</taxon>
        <taxon>Bacillati</taxon>
        <taxon>Actinomycetota</taxon>
        <taxon>Actinomycetes</taxon>
        <taxon>Micromonosporales</taxon>
        <taxon>Micromonosporaceae</taxon>
        <taxon>Micromonospora</taxon>
    </lineage>
</organism>
<dbReference type="Pfam" id="PF00528">
    <property type="entry name" value="BPD_transp_1"/>
    <property type="match status" value="1"/>
</dbReference>
<dbReference type="Proteomes" id="UP000783871">
    <property type="component" value="Unassembled WGS sequence"/>
</dbReference>
<keyword evidence="2 7" id="KW-0813">Transport</keyword>
<dbReference type="InterPro" id="IPR051393">
    <property type="entry name" value="ABC_transporter_permease"/>
</dbReference>
<feature type="transmembrane region" description="Helical" evidence="7">
    <location>
        <begin position="289"/>
        <end position="309"/>
    </location>
</feature>
<gene>
    <name evidence="9" type="ORF">HCJ94_26300</name>
</gene>
<name>A0ABX0ZGD5_9ACTN</name>
<dbReference type="PANTHER" id="PTHR30193:SF37">
    <property type="entry name" value="INNER MEMBRANE ABC TRANSPORTER PERMEASE PROTEIN YCJO"/>
    <property type="match status" value="1"/>
</dbReference>
<evidence type="ECO:0000256" key="6">
    <source>
        <dbReference type="ARBA" id="ARBA00023136"/>
    </source>
</evidence>
<evidence type="ECO:0000313" key="10">
    <source>
        <dbReference type="Proteomes" id="UP000783871"/>
    </source>
</evidence>
<evidence type="ECO:0000256" key="7">
    <source>
        <dbReference type="RuleBase" id="RU363032"/>
    </source>
</evidence>
<dbReference type="EMBL" id="JAATEO010000041">
    <property type="protein sequence ID" value="NJP35386.1"/>
    <property type="molecule type" value="Genomic_DNA"/>
</dbReference>
<evidence type="ECO:0000256" key="3">
    <source>
        <dbReference type="ARBA" id="ARBA00022475"/>
    </source>
</evidence>
<protein>
    <submittedName>
        <fullName evidence="9">Sugar ABC transporter permease</fullName>
    </submittedName>
</protein>
<evidence type="ECO:0000313" key="9">
    <source>
        <dbReference type="EMBL" id="NJP35386.1"/>
    </source>
</evidence>
<evidence type="ECO:0000256" key="5">
    <source>
        <dbReference type="ARBA" id="ARBA00022989"/>
    </source>
</evidence>
<keyword evidence="5 7" id="KW-1133">Transmembrane helix</keyword>
<dbReference type="SUPFAM" id="SSF161098">
    <property type="entry name" value="MetI-like"/>
    <property type="match status" value="1"/>
</dbReference>
<feature type="domain" description="ABC transmembrane type-1" evidence="8">
    <location>
        <begin position="97"/>
        <end position="310"/>
    </location>
</feature>
<dbReference type="PANTHER" id="PTHR30193">
    <property type="entry name" value="ABC TRANSPORTER PERMEASE PROTEIN"/>
    <property type="match status" value="1"/>
</dbReference>
<keyword evidence="10" id="KW-1185">Reference proteome</keyword>
<keyword evidence="6 7" id="KW-0472">Membrane</keyword>
<evidence type="ECO:0000256" key="4">
    <source>
        <dbReference type="ARBA" id="ARBA00022692"/>
    </source>
</evidence>
<evidence type="ECO:0000256" key="1">
    <source>
        <dbReference type="ARBA" id="ARBA00004651"/>
    </source>
</evidence>
<dbReference type="InterPro" id="IPR035906">
    <property type="entry name" value="MetI-like_sf"/>
</dbReference>
<comment type="subcellular location">
    <subcellularLocation>
        <location evidence="1 7">Cell membrane</location>
        <topology evidence="1 7">Multi-pass membrane protein</topology>
    </subcellularLocation>
</comment>
<evidence type="ECO:0000256" key="2">
    <source>
        <dbReference type="ARBA" id="ARBA00022448"/>
    </source>
</evidence>
<keyword evidence="4 7" id="KW-0812">Transmembrane</keyword>